<reference evidence="2" key="1">
    <citation type="submission" date="2021-01" db="EMBL/GenBank/DDBJ databases">
        <authorList>
            <person name="Li R."/>
            <person name="Bekaert M."/>
        </authorList>
    </citation>
    <scope>NUCLEOTIDE SEQUENCE</scope>
    <source>
        <strain evidence="2">Farmed</strain>
    </source>
</reference>
<organism evidence="2 3">
    <name type="scientific">Acanthosepion pharaonis</name>
    <name type="common">Pharaoh cuttlefish</name>
    <name type="synonym">Sepia pharaonis</name>
    <dbReference type="NCBI Taxonomy" id="158019"/>
    <lineage>
        <taxon>Eukaryota</taxon>
        <taxon>Metazoa</taxon>
        <taxon>Spiralia</taxon>
        <taxon>Lophotrochozoa</taxon>
        <taxon>Mollusca</taxon>
        <taxon>Cephalopoda</taxon>
        <taxon>Coleoidea</taxon>
        <taxon>Decapodiformes</taxon>
        <taxon>Sepiida</taxon>
        <taxon>Sepiina</taxon>
        <taxon>Sepiidae</taxon>
        <taxon>Acanthosepion</taxon>
    </lineage>
</organism>
<feature type="transmembrane region" description="Helical" evidence="1">
    <location>
        <begin position="106"/>
        <end position="133"/>
    </location>
</feature>
<protein>
    <submittedName>
        <fullName evidence="2">Uncharacterized protein</fullName>
    </submittedName>
</protein>
<keyword evidence="3" id="KW-1185">Reference proteome</keyword>
<accession>A0A812CLC2</accession>
<proteinExistence type="predicted"/>
<evidence type="ECO:0000256" key="1">
    <source>
        <dbReference type="SAM" id="Phobius"/>
    </source>
</evidence>
<name>A0A812CLC2_ACAPH</name>
<comment type="caution">
    <text evidence="2">The sequence shown here is derived from an EMBL/GenBank/DDBJ whole genome shotgun (WGS) entry which is preliminary data.</text>
</comment>
<keyword evidence="1" id="KW-1133">Transmembrane helix</keyword>
<sequence length="263" mass="29840">MFIHLLSLKFFFLGFIQSHTLSNLFLFLSLVLLLLSTFSFLFTYLHSPYLHFPSFFTIKCYLPSISVSLSLFLSLSLSLSVSLCLSLSLSFYCSLVPLIDAVKQKLLLMISFFLSFFLSFFFSFFFFSFIPILCSLLNTPYSKLLTFQSQLVPTRCVFDHCTVSFLLPSPNICVPIIPDTHRNLQTSFQAYPSFLVLSLISYFSFFLSVFLSFCLTLSALRPPGLPTCSFVGLSERSFVRSSAALFGYSDVFHTPPLLFTPAQ</sequence>
<dbReference type="AlphaFoldDB" id="A0A812CLC2"/>
<dbReference type="Proteomes" id="UP000597762">
    <property type="component" value="Unassembled WGS sequence"/>
</dbReference>
<evidence type="ECO:0000313" key="3">
    <source>
        <dbReference type="Proteomes" id="UP000597762"/>
    </source>
</evidence>
<feature type="transmembrane region" description="Helical" evidence="1">
    <location>
        <begin position="194"/>
        <end position="220"/>
    </location>
</feature>
<feature type="transmembrane region" description="Helical" evidence="1">
    <location>
        <begin position="65"/>
        <end position="94"/>
    </location>
</feature>
<keyword evidence="1" id="KW-0812">Transmembrane</keyword>
<dbReference type="EMBL" id="CAHIKZ030001580">
    <property type="protein sequence ID" value="CAE1268720.1"/>
    <property type="molecule type" value="Genomic_DNA"/>
</dbReference>
<keyword evidence="1" id="KW-0472">Membrane</keyword>
<evidence type="ECO:0000313" key="2">
    <source>
        <dbReference type="EMBL" id="CAE1268720.1"/>
    </source>
</evidence>
<feature type="transmembrane region" description="Helical" evidence="1">
    <location>
        <begin position="21"/>
        <end position="45"/>
    </location>
</feature>
<gene>
    <name evidence="2" type="ORF">SPHA_36228</name>
</gene>